<dbReference type="InterPro" id="IPR016073">
    <property type="entry name" value="Skp1_comp_POZ"/>
</dbReference>
<dbReference type="SMART" id="SM00512">
    <property type="entry name" value="Skp1"/>
    <property type="match status" value="1"/>
</dbReference>
<sequence>MSSSQAKPSSSTSSFESQKNSELDTMIMLKSYDGREYFVKKSVIVKSVTIKNLIDDGCAGDELPDEGSEIKAFNANFVKDLSHENMANLILDGNYLDIKELLDLMSQKIADFIRDNKLRRLARFSIS</sequence>
<dbReference type="SUPFAM" id="SSF54695">
    <property type="entry name" value="POZ domain"/>
    <property type="match status" value="1"/>
</dbReference>
<dbReference type="InterPro" id="IPR011333">
    <property type="entry name" value="SKP1/BTB/POZ_sf"/>
</dbReference>
<feature type="domain" description="SKP1 component POZ" evidence="5">
    <location>
        <begin position="26"/>
        <end position="62"/>
    </location>
</feature>
<dbReference type="Pfam" id="PF03931">
    <property type="entry name" value="Skp1_POZ"/>
    <property type="match status" value="1"/>
</dbReference>
<dbReference type="Gene3D" id="3.30.710.10">
    <property type="entry name" value="Potassium Channel Kv1.1, Chain A"/>
    <property type="match status" value="2"/>
</dbReference>
<organism evidence="6 7">
    <name type="scientific">Penstemon davidsonii</name>
    <dbReference type="NCBI Taxonomy" id="160366"/>
    <lineage>
        <taxon>Eukaryota</taxon>
        <taxon>Viridiplantae</taxon>
        <taxon>Streptophyta</taxon>
        <taxon>Embryophyta</taxon>
        <taxon>Tracheophyta</taxon>
        <taxon>Spermatophyta</taxon>
        <taxon>Magnoliopsida</taxon>
        <taxon>eudicotyledons</taxon>
        <taxon>Gunneridae</taxon>
        <taxon>Pentapetalae</taxon>
        <taxon>asterids</taxon>
        <taxon>lamiids</taxon>
        <taxon>Lamiales</taxon>
        <taxon>Plantaginaceae</taxon>
        <taxon>Cheloneae</taxon>
        <taxon>Penstemon</taxon>
    </lineage>
</organism>
<reference evidence="6 7" key="1">
    <citation type="journal article" date="2023" name="bioRxiv">
        <title>Genome report: Whole genome sequence and annotation of Penstemon davidsonii.</title>
        <authorList>
            <person name="Ostevik K.L."/>
            <person name="Alabady M."/>
            <person name="Zhang M."/>
            <person name="Rausher M.D."/>
        </authorList>
    </citation>
    <scope>NUCLEOTIDE SEQUENCE [LARGE SCALE GENOMIC DNA]</scope>
    <source>
        <strain evidence="6">DNT005</strain>
        <tissue evidence="6">Whole leaf</tissue>
    </source>
</reference>
<name>A0ABR0DJ78_9LAMI</name>
<feature type="compositionally biased region" description="Low complexity" evidence="4">
    <location>
        <begin position="1"/>
        <end position="14"/>
    </location>
</feature>
<protein>
    <recommendedName>
        <fullName evidence="5">SKP1 component POZ domain-containing protein</fullName>
    </recommendedName>
</protein>
<evidence type="ECO:0000259" key="5">
    <source>
        <dbReference type="Pfam" id="PF03931"/>
    </source>
</evidence>
<evidence type="ECO:0000313" key="7">
    <source>
        <dbReference type="Proteomes" id="UP001291926"/>
    </source>
</evidence>
<dbReference type="PANTHER" id="PTHR11165">
    <property type="entry name" value="SKP1"/>
    <property type="match status" value="1"/>
</dbReference>
<comment type="caution">
    <text evidence="6">The sequence shown here is derived from an EMBL/GenBank/DDBJ whole genome shotgun (WGS) entry which is preliminary data.</text>
</comment>
<evidence type="ECO:0000256" key="2">
    <source>
        <dbReference type="ARBA" id="ARBA00009993"/>
    </source>
</evidence>
<dbReference type="InterPro" id="IPR001232">
    <property type="entry name" value="SKP1-like"/>
</dbReference>
<proteinExistence type="inferred from homology"/>
<evidence type="ECO:0000256" key="1">
    <source>
        <dbReference type="ARBA" id="ARBA00004906"/>
    </source>
</evidence>
<evidence type="ECO:0000256" key="4">
    <source>
        <dbReference type="SAM" id="MobiDB-lite"/>
    </source>
</evidence>
<dbReference type="InterPro" id="IPR036296">
    <property type="entry name" value="SKP1-like_dim_sf"/>
</dbReference>
<comment type="similarity">
    <text evidence="2">Belongs to the SKP1 family.</text>
</comment>
<dbReference type="InterPro" id="IPR016897">
    <property type="entry name" value="SKP1"/>
</dbReference>
<comment type="pathway">
    <text evidence="1">Protein modification; protein ubiquitination.</text>
</comment>
<keyword evidence="7" id="KW-1185">Reference proteome</keyword>
<evidence type="ECO:0000256" key="3">
    <source>
        <dbReference type="ARBA" id="ARBA00022786"/>
    </source>
</evidence>
<feature type="region of interest" description="Disordered" evidence="4">
    <location>
        <begin position="1"/>
        <end position="20"/>
    </location>
</feature>
<dbReference type="EMBL" id="JAYDYQ010001088">
    <property type="protein sequence ID" value="KAK4488976.1"/>
    <property type="molecule type" value="Genomic_DNA"/>
</dbReference>
<evidence type="ECO:0000313" key="6">
    <source>
        <dbReference type="EMBL" id="KAK4488976.1"/>
    </source>
</evidence>
<dbReference type="Proteomes" id="UP001291926">
    <property type="component" value="Unassembled WGS sequence"/>
</dbReference>
<dbReference type="SUPFAM" id="SSF81382">
    <property type="entry name" value="Skp1 dimerisation domain-like"/>
    <property type="match status" value="1"/>
</dbReference>
<accession>A0ABR0DJ78</accession>
<keyword evidence="3" id="KW-0833">Ubl conjugation pathway</keyword>
<gene>
    <name evidence="6" type="ORF">RD792_004767</name>
</gene>